<protein>
    <submittedName>
        <fullName evidence="4">LysM peptidoglycan-binding domain-containing protein</fullName>
    </submittedName>
</protein>
<dbReference type="PROSITE" id="PS51782">
    <property type="entry name" value="LYSM"/>
    <property type="match status" value="1"/>
</dbReference>
<feature type="region of interest" description="Disordered" evidence="1">
    <location>
        <begin position="1"/>
        <end position="27"/>
    </location>
</feature>
<gene>
    <name evidence="4" type="ORF">QJS35_04715</name>
</gene>
<name>A0ABV1KNQ6_9BACL</name>
<dbReference type="SUPFAM" id="SSF54106">
    <property type="entry name" value="LysM domain"/>
    <property type="match status" value="1"/>
</dbReference>
<evidence type="ECO:0000256" key="2">
    <source>
        <dbReference type="SAM" id="Phobius"/>
    </source>
</evidence>
<dbReference type="EMBL" id="JASKHM010000002">
    <property type="protein sequence ID" value="MEQ4481693.1"/>
    <property type="molecule type" value="Genomic_DNA"/>
</dbReference>
<evidence type="ECO:0000259" key="3">
    <source>
        <dbReference type="PROSITE" id="PS51782"/>
    </source>
</evidence>
<sequence length="134" mass="14448">MVHSWVTAGSTPASSIHNRSASIKSGRAAQPRASVTSSWKMARSLFFLFAFLVLFSGLTLMHTFASTGEVSPASSGELVVSIDSGDTLWQLAKTYKKDAIDTRQAIDYILKRNGLSTSEVKVGQTIIIPARILS</sequence>
<proteinExistence type="predicted"/>
<evidence type="ECO:0000313" key="5">
    <source>
        <dbReference type="Proteomes" id="UP001493487"/>
    </source>
</evidence>
<dbReference type="InterPro" id="IPR036779">
    <property type="entry name" value="LysM_dom_sf"/>
</dbReference>
<feature type="compositionally biased region" description="Polar residues" evidence="1">
    <location>
        <begin position="7"/>
        <end position="23"/>
    </location>
</feature>
<keyword evidence="5" id="KW-1185">Reference proteome</keyword>
<comment type="caution">
    <text evidence="4">The sequence shown here is derived from an EMBL/GenBank/DDBJ whole genome shotgun (WGS) entry which is preliminary data.</text>
</comment>
<evidence type="ECO:0000313" key="4">
    <source>
        <dbReference type="EMBL" id="MEQ4481693.1"/>
    </source>
</evidence>
<keyword evidence="2" id="KW-0812">Transmembrane</keyword>
<dbReference type="Pfam" id="PF01476">
    <property type="entry name" value="LysM"/>
    <property type="match status" value="1"/>
</dbReference>
<accession>A0ABV1KNQ6</accession>
<feature type="domain" description="LysM" evidence="3">
    <location>
        <begin position="78"/>
        <end position="128"/>
    </location>
</feature>
<organism evidence="4 5">
    <name type="scientific">Cohnella silvisoli</name>
    <dbReference type="NCBI Taxonomy" id="2873699"/>
    <lineage>
        <taxon>Bacteria</taxon>
        <taxon>Bacillati</taxon>
        <taxon>Bacillota</taxon>
        <taxon>Bacilli</taxon>
        <taxon>Bacillales</taxon>
        <taxon>Paenibacillaceae</taxon>
        <taxon>Cohnella</taxon>
    </lineage>
</organism>
<dbReference type="InterPro" id="IPR018392">
    <property type="entry name" value="LysM"/>
</dbReference>
<dbReference type="CDD" id="cd00118">
    <property type="entry name" value="LysM"/>
    <property type="match status" value="1"/>
</dbReference>
<dbReference type="Proteomes" id="UP001493487">
    <property type="component" value="Unassembled WGS sequence"/>
</dbReference>
<keyword evidence="2" id="KW-0472">Membrane</keyword>
<feature type="transmembrane region" description="Helical" evidence="2">
    <location>
        <begin position="45"/>
        <end position="65"/>
    </location>
</feature>
<dbReference type="SMART" id="SM00257">
    <property type="entry name" value="LysM"/>
    <property type="match status" value="1"/>
</dbReference>
<dbReference type="Gene3D" id="3.10.350.10">
    <property type="entry name" value="LysM domain"/>
    <property type="match status" value="1"/>
</dbReference>
<evidence type="ECO:0000256" key="1">
    <source>
        <dbReference type="SAM" id="MobiDB-lite"/>
    </source>
</evidence>
<dbReference type="RefSeq" id="WP_232183541.1">
    <property type="nucleotide sequence ID" value="NZ_JAIOAP010000002.1"/>
</dbReference>
<keyword evidence="2" id="KW-1133">Transmembrane helix</keyword>
<reference evidence="4 5" key="1">
    <citation type="journal article" date="2023" name="Genome Announc.">
        <title>Pan-Genome Analyses of the Genus Cohnella and Proposal of the Novel Species Cohnella silvisoli sp. nov., Isolated from Forest Soil.</title>
        <authorList>
            <person name="Wang C."/>
            <person name="Mao L."/>
            <person name="Bao G."/>
            <person name="Zhu H."/>
        </authorList>
    </citation>
    <scope>NUCLEOTIDE SEQUENCE [LARGE SCALE GENOMIC DNA]</scope>
    <source>
        <strain evidence="4 5">NL03-T5-1</strain>
    </source>
</reference>